<reference evidence="2" key="1">
    <citation type="journal article" date="2021" name="J Fungi (Basel)">
        <title>Virulence traits and population genomics of the black yeast Aureobasidium melanogenum.</title>
        <authorList>
            <person name="Cernosa A."/>
            <person name="Sun X."/>
            <person name="Gostincar C."/>
            <person name="Fang C."/>
            <person name="Gunde-Cimerman N."/>
            <person name="Song Z."/>
        </authorList>
    </citation>
    <scope>NUCLEOTIDE SEQUENCE</scope>
    <source>
        <strain evidence="2">EXF-9911</strain>
    </source>
</reference>
<dbReference type="AlphaFoldDB" id="A0A9P8EN01"/>
<accession>A0A9P8EN01</accession>
<dbReference type="Proteomes" id="UP000779574">
    <property type="component" value="Unassembled WGS sequence"/>
</dbReference>
<sequence>MALISDFGFDHDVKLSSEQMIAHMVIIGLDVEKPWTKPRLLPYIEKYYAQQRELLGTNSKEYLAKGFNPNSREVTKAKLRQILSQYDIAYPCGQTADKPTLVRIFRENLGRLRALNSVTTPPDVATRRSPRFYRLGNDYRMTPADASTHDYSQQKRDSQLRPQPRPRAPSSQPSSSIGSSSPRTGAVVTPEQLAARVENMCINAVMSIQAGNIWESVTIFERGAAMCSRAAAAEDERAELASREDERSELASRRHLDTEASQEEDVHDYGYDEHEDYTPDTNSNAAEIHGDLVDLQGTGW</sequence>
<feature type="non-terminal residue" evidence="2">
    <location>
        <position position="300"/>
    </location>
</feature>
<gene>
    <name evidence="2" type="ORF">KCU76_g5820</name>
</gene>
<dbReference type="EMBL" id="JAHFXF010000187">
    <property type="protein sequence ID" value="KAG9693638.1"/>
    <property type="molecule type" value="Genomic_DNA"/>
</dbReference>
<protein>
    <submittedName>
        <fullName evidence="2">Uncharacterized protein</fullName>
    </submittedName>
</protein>
<evidence type="ECO:0000313" key="3">
    <source>
        <dbReference type="Proteomes" id="UP000779574"/>
    </source>
</evidence>
<reference evidence="2" key="2">
    <citation type="submission" date="2021-08" db="EMBL/GenBank/DDBJ databases">
        <authorList>
            <person name="Gostincar C."/>
            <person name="Sun X."/>
            <person name="Song Z."/>
            <person name="Gunde-Cimerman N."/>
        </authorList>
    </citation>
    <scope>NUCLEOTIDE SEQUENCE</scope>
    <source>
        <strain evidence="2">EXF-9911</strain>
    </source>
</reference>
<feature type="compositionally biased region" description="Basic and acidic residues" evidence="1">
    <location>
        <begin position="238"/>
        <end position="258"/>
    </location>
</feature>
<comment type="caution">
    <text evidence="2">The sequence shown here is derived from an EMBL/GenBank/DDBJ whole genome shotgun (WGS) entry which is preliminary data.</text>
</comment>
<evidence type="ECO:0000313" key="2">
    <source>
        <dbReference type="EMBL" id="KAG9693638.1"/>
    </source>
</evidence>
<evidence type="ECO:0000256" key="1">
    <source>
        <dbReference type="SAM" id="MobiDB-lite"/>
    </source>
</evidence>
<organism evidence="2 3">
    <name type="scientific">Aureobasidium melanogenum</name>
    <name type="common">Aureobasidium pullulans var. melanogenum</name>
    <dbReference type="NCBI Taxonomy" id="46634"/>
    <lineage>
        <taxon>Eukaryota</taxon>
        <taxon>Fungi</taxon>
        <taxon>Dikarya</taxon>
        <taxon>Ascomycota</taxon>
        <taxon>Pezizomycotina</taxon>
        <taxon>Dothideomycetes</taxon>
        <taxon>Dothideomycetidae</taxon>
        <taxon>Dothideales</taxon>
        <taxon>Saccotheciaceae</taxon>
        <taxon>Aureobasidium</taxon>
    </lineage>
</organism>
<feature type="region of interest" description="Disordered" evidence="1">
    <location>
        <begin position="238"/>
        <end position="289"/>
    </location>
</feature>
<name>A0A9P8EN01_AURME</name>
<proteinExistence type="predicted"/>
<feature type="region of interest" description="Disordered" evidence="1">
    <location>
        <begin position="120"/>
        <end position="187"/>
    </location>
</feature>
<feature type="compositionally biased region" description="Low complexity" evidence="1">
    <location>
        <begin position="168"/>
        <end position="183"/>
    </location>
</feature>